<dbReference type="PANTHER" id="PTHR10887:SF495">
    <property type="entry name" value="HELICASE SENATAXIN ISOFORM X1-RELATED"/>
    <property type="match status" value="1"/>
</dbReference>
<feature type="domain" description="DNA2/NAM7 helicase-like C-terminal" evidence="2">
    <location>
        <begin position="833"/>
        <end position="1064"/>
    </location>
</feature>
<comment type="caution">
    <text evidence="3">The sequence shown here is derived from an EMBL/GenBank/DDBJ whole genome shotgun (WGS) entry which is preliminary data.</text>
</comment>
<evidence type="ECO:0000313" key="3">
    <source>
        <dbReference type="EMBL" id="GLI01550.1"/>
    </source>
</evidence>
<dbReference type="InterPro" id="IPR027417">
    <property type="entry name" value="P-loop_NTPase"/>
</dbReference>
<dbReference type="Pfam" id="PF13087">
    <property type="entry name" value="AAA_12"/>
    <property type="match status" value="1"/>
</dbReference>
<gene>
    <name evidence="3" type="ORF">Pa4123_68260</name>
</gene>
<dbReference type="Gene3D" id="3.40.50.300">
    <property type="entry name" value="P-loop containing nucleotide triphosphate hydrolases"/>
    <property type="match status" value="2"/>
</dbReference>
<dbReference type="EMBL" id="BSDI01000046">
    <property type="protein sequence ID" value="GLI01550.1"/>
    <property type="molecule type" value="Genomic_DNA"/>
</dbReference>
<organism evidence="3 4">
    <name type="scientific">Phytohabitans aurantiacus</name>
    <dbReference type="NCBI Taxonomy" id="3016789"/>
    <lineage>
        <taxon>Bacteria</taxon>
        <taxon>Bacillati</taxon>
        <taxon>Actinomycetota</taxon>
        <taxon>Actinomycetes</taxon>
        <taxon>Micromonosporales</taxon>
        <taxon>Micromonosporaceae</taxon>
    </lineage>
</organism>
<sequence>MFAEQLGPGEIRIVSLPTGPATSVPRWLTQLTDKHAKNREVVLRHRTGRAEFEVAPGRGGSQPIRLRVEDRDTVDWLTTAGHTLVSWVVEATPQQISVQCHAFATADVGASMTVGIDDGVAEQVRIATQRAVTGFEPIRDWLREEFALPALPGQTAERYVHSGGPGRDSGSGVRALTLHGRRWVADIALTDDALRLVRLTDASSRQHARWFRLSPIDLRFVDRGDEAAASEVIRAALQGLTSDGRTYLDLWQAYNEIERESLVDEARRMGSARYRSCQITADGLWRFELQPDDRAGSFLRAVASYGGRLQLEASMDLPPELQDGRGRPRAGVHGEVRYVVRNNWTVDLAVDGDDAPPPTGHLFRSLSGDRVRLRRRDLARERIETDQAEMPGLRLLIEGVPRPGAHPRAERAHDKAIAAAIGGADGPAPTGVQRAALGMALRTPDVLLVQGPPGTGKTRFIADLLRCLDELGERTVSMQRTLISSVQHDAVDNVARKARRHGLPPTRVGARPGRDWESSREWRDGVAATVERYLQEHRPASARHDAARKLRELASAYERHPMTGPDLIALLATVKELAGVRLPGELRDELDHLLADRAVVDRVAVTLAGDERERLAREARSLRVTPVAFADDGPQRAVRALRELDRLLDDPARRLLEAVVKVGDSGDDLLAELAALRVELLGRLAADTALLHAPMHDPDVEALLHLVADAVVEDAAETADSADEVLLAYCDDLREDLALVESTLARYNAVLASTVQQANSEEMSRLLDAPLPVFDTVVVDEAARANPLDLMIPMAFARRRIVLVGDHKQLPHALEQKVERELRRNRSLDGSELSKSLFERWFDLFADERPAVRTIVLDTQFRMHPALGRFVSEVFYGGADAIKPDPSTARLTHDLSTYAGKVATWIDVPRRDGDEQRSGTSRTRPAEARRLVRELSDLAELDRDRRLSFGVITFYKAQQELLEAELQQAGLAVVDDDGTFMPVPTMQFTAEERPRPRLRVGTVDAFQGMEFDVVLLSVTRSSEVPRPVGGPAEAVKRYGHLLSDSRMCVAMSRQRRLLIAVGDAAMAERSATPEVPGRPGRSVAEGIVAFREFCEGVHGAGIRS</sequence>
<dbReference type="InterPro" id="IPR041677">
    <property type="entry name" value="DNA2/NAM7_AAA_11"/>
</dbReference>
<dbReference type="InterPro" id="IPR047187">
    <property type="entry name" value="SF1_C_Upf1"/>
</dbReference>
<evidence type="ECO:0000313" key="4">
    <source>
        <dbReference type="Proteomes" id="UP001144280"/>
    </source>
</evidence>
<dbReference type="InterPro" id="IPR045055">
    <property type="entry name" value="DNA2/NAM7-like"/>
</dbReference>
<dbReference type="InterPro" id="IPR041679">
    <property type="entry name" value="DNA2/NAM7-like_C"/>
</dbReference>
<reference evidence="3" key="1">
    <citation type="submission" date="2022-12" db="EMBL/GenBank/DDBJ databases">
        <title>New Phytohabitans aurantiacus sp. RD004123 nov., an actinomycete isolated from soil.</title>
        <authorList>
            <person name="Triningsih D.W."/>
            <person name="Harunari E."/>
            <person name="Igarashi Y."/>
        </authorList>
    </citation>
    <scope>NUCLEOTIDE SEQUENCE</scope>
    <source>
        <strain evidence="3">RD004123</strain>
    </source>
</reference>
<accession>A0ABQ5R6G0</accession>
<evidence type="ECO:0008006" key="5">
    <source>
        <dbReference type="Google" id="ProtNLM"/>
    </source>
</evidence>
<keyword evidence="4" id="KW-1185">Reference proteome</keyword>
<dbReference type="PANTHER" id="PTHR10887">
    <property type="entry name" value="DNA2/NAM7 HELICASE FAMILY"/>
    <property type="match status" value="1"/>
</dbReference>
<dbReference type="CDD" id="cd18808">
    <property type="entry name" value="SF1_C_Upf1"/>
    <property type="match status" value="1"/>
</dbReference>
<evidence type="ECO:0000259" key="2">
    <source>
        <dbReference type="Pfam" id="PF13087"/>
    </source>
</evidence>
<dbReference type="SUPFAM" id="SSF52540">
    <property type="entry name" value="P-loop containing nucleoside triphosphate hydrolases"/>
    <property type="match status" value="1"/>
</dbReference>
<proteinExistence type="predicted"/>
<feature type="domain" description="DNA2/NAM7 helicase helicase" evidence="1">
    <location>
        <begin position="433"/>
        <end position="555"/>
    </location>
</feature>
<evidence type="ECO:0000259" key="1">
    <source>
        <dbReference type="Pfam" id="PF13086"/>
    </source>
</evidence>
<dbReference type="Pfam" id="PF13086">
    <property type="entry name" value="AAA_11"/>
    <property type="match status" value="2"/>
</dbReference>
<feature type="domain" description="DNA2/NAM7 helicase helicase" evidence="1">
    <location>
        <begin position="740"/>
        <end position="811"/>
    </location>
</feature>
<dbReference type="Proteomes" id="UP001144280">
    <property type="component" value="Unassembled WGS sequence"/>
</dbReference>
<name>A0ABQ5R6G0_9ACTN</name>
<dbReference type="RefSeq" id="WP_281902674.1">
    <property type="nucleotide sequence ID" value="NZ_BSDI01000046.1"/>
</dbReference>
<protein>
    <recommendedName>
        <fullName evidence="5">AAA+ ATPase domain-containing protein</fullName>
    </recommendedName>
</protein>